<accession>L8JPW3</accession>
<comment type="subunit">
    <text evidence="3 9">Tetramer of two alpha and two beta chains.</text>
</comment>
<comment type="catalytic activity">
    <reaction evidence="8 9">
        <text>(1S,2R)-1-C-(indol-3-yl)glycerol 3-phosphate + L-serine = D-glyceraldehyde 3-phosphate + L-tryptophan + H2O</text>
        <dbReference type="Rhea" id="RHEA:10532"/>
        <dbReference type="ChEBI" id="CHEBI:15377"/>
        <dbReference type="ChEBI" id="CHEBI:33384"/>
        <dbReference type="ChEBI" id="CHEBI:57912"/>
        <dbReference type="ChEBI" id="CHEBI:58866"/>
        <dbReference type="ChEBI" id="CHEBI:59776"/>
        <dbReference type="EC" id="4.2.1.20"/>
    </reaction>
</comment>
<dbReference type="Proteomes" id="UP000011135">
    <property type="component" value="Unassembled WGS sequence"/>
</dbReference>
<sequence length="265" mass="29375">MNIKVTNRINELFEHKKSGILSVYYTAGFPKLNDTLDIARHLQAAGADLIEIGIPFSDPVADGPTIQQSNKQALDNGMTLKLLFSQLEELRQHVQIPVIMMGYINPVIQFGVDNFCKACEKCGIDGLILPDLPIKEYVADYKDKFEAHGLRNIFLITPQTAESRIREIDEQSDGFIYMVSSASTTGAKAHVVQDQIAYFQRVRAMQLKNQTLVGFGISNKETFETAVQNSNGAIIGSAFINLLEKSVDLEKDIKSFVEAIKGLSS</sequence>
<dbReference type="Gene3D" id="3.20.20.70">
    <property type="entry name" value="Aldolase class I"/>
    <property type="match status" value="1"/>
</dbReference>
<dbReference type="InterPro" id="IPR013785">
    <property type="entry name" value="Aldolase_TIM"/>
</dbReference>
<evidence type="ECO:0000256" key="7">
    <source>
        <dbReference type="ARBA" id="ARBA00023239"/>
    </source>
</evidence>
<evidence type="ECO:0000313" key="11">
    <source>
        <dbReference type="EMBL" id="ELR70870.1"/>
    </source>
</evidence>
<dbReference type="PROSITE" id="PS00167">
    <property type="entry name" value="TRP_SYNTHASE_ALPHA"/>
    <property type="match status" value="1"/>
</dbReference>
<dbReference type="HAMAP" id="MF_00131">
    <property type="entry name" value="Trp_synth_alpha"/>
    <property type="match status" value="1"/>
</dbReference>
<dbReference type="NCBIfam" id="TIGR00262">
    <property type="entry name" value="trpA"/>
    <property type="match status" value="1"/>
</dbReference>
<evidence type="ECO:0000256" key="4">
    <source>
        <dbReference type="ARBA" id="ARBA00022605"/>
    </source>
</evidence>
<evidence type="ECO:0000256" key="6">
    <source>
        <dbReference type="ARBA" id="ARBA00023141"/>
    </source>
</evidence>
<dbReference type="GO" id="GO:0005829">
    <property type="term" value="C:cytosol"/>
    <property type="evidence" value="ECO:0007669"/>
    <property type="project" value="TreeGrafter"/>
</dbReference>
<feature type="active site" description="Proton acceptor" evidence="9">
    <location>
        <position position="62"/>
    </location>
</feature>
<dbReference type="AlphaFoldDB" id="L8JPW3"/>
<evidence type="ECO:0000256" key="9">
    <source>
        <dbReference type="HAMAP-Rule" id="MF_00131"/>
    </source>
</evidence>
<dbReference type="InterPro" id="IPR018204">
    <property type="entry name" value="Trp_synthase_alpha_AS"/>
</dbReference>
<keyword evidence="6 9" id="KW-0057">Aromatic amino acid biosynthesis</keyword>
<dbReference type="SUPFAM" id="SSF51366">
    <property type="entry name" value="Ribulose-phoshate binding barrel"/>
    <property type="match status" value="1"/>
</dbReference>
<comment type="function">
    <text evidence="1 9">The alpha subunit is responsible for the aldol cleavage of indoleglycerol phosphate to indole and glyceraldehyde 3-phosphate.</text>
</comment>
<dbReference type="STRING" id="1237149.C900_03305"/>
<comment type="caution">
    <text evidence="11">The sequence shown here is derived from an EMBL/GenBank/DDBJ whole genome shotgun (WGS) entry which is preliminary data.</text>
</comment>
<dbReference type="UniPathway" id="UPA00035">
    <property type="reaction ID" value="UER00044"/>
</dbReference>
<evidence type="ECO:0000256" key="1">
    <source>
        <dbReference type="ARBA" id="ARBA00003365"/>
    </source>
</evidence>
<keyword evidence="5 9" id="KW-0822">Tryptophan biosynthesis</keyword>
<dbReference type="GO" id="GO:0004834">
    <property type="term" value="F:tryptophan synthase activity"/>
    <property type="evidence" value="ECO:0007669"/>
    <property type="project" value="UniProtKB-UniRule"/>
</dbReference>
<dbReference type="EMBL" id="AMZN01000048">
    <property type="protein sequence ID" value="ELR70870.1"/>
    <property type="molecule type" value="Genomic_DNA"/>
</dbReference>
<dbReference type="RefSeq" id="WP_009580669.1">
    <property type="nucleotide sequence ID" value="NZ_AMZN01000048.1"/>
</dbReference>
<evidence type="ECO:0000256" key="8">
    <source>
        <dbReference type="ARBA" id="ARBA00049047"/>
    </source>
</evidence>
<keyword evidence="12" id="KW-1185">Reference proteome</keyword>
<proteinExistence type="inferred from homology"/>
<feature type="active site" description="Proton acceptor" evidence="9">
    <location>
        <position position="51"/>
    </location>
</feature>
<evidence type="ECO:0000256" key="3">
    <source>
        <dbReference type="ARBA" id="ARBA00011270"/>
    </source>
</evidence>
<evidence type="ECO:0000256" key="5">
    <source>
        <dbReference type="ARBA" id="ARBA00022822"/>
    </source>
</evidence>
<dbReference type="EC" id="4.2.1.20" evidence="9"/>
<organism evidence="11 12">
    <name type="scientific">Fulvivirga imtechensis AK7</name>
    <dbReference type="NCBI Taxonomy" id="1237149"/>
    <lineage>
        <taxon>Bacteria</taxon>
        <taxon>Pseudomonadati</taxon>
        <taxon>Bacteroidota</taxon>
        <taxon>Cytophagia</taxon>
        <taxon>Cytophagales</taxon>
        <taxon>Fulvivirgaceae</taxon>
        <taxon>Fulvivirga</taxon>
    </lineage>
</organism>
<dbReference type="FunFam" id="3.20.20.70:FF:000037">
    <property type="entry name" value="Tryptophan synthase alpha chain"/>
    <property type="match status" value="1"/>
</dbReference>
<keyword evidence="4 9" id="KW-0028">Amino-acid biosynthesis</keyword>
<dbReference type="Pfam" id="PF00290">
    <property type="entry name" value="Trp_syntA"/>
    <property type="match status" value="1"/>
</dbReference>
<dbReference type="OrthoDB" id="9804578at2"/>
<name>L8JPW3_9BACT</name>
<evidence type="ECO:0000313" key="12">
    <source>
        <dbReference type="Proteomes" id="UP000011135"/>
    </source>
</evidence>
<dbReference type="eggNOG" id="COG0159">
    <property type="taxonomic scope" value="Bacteria"/>
</dbReference>
<keyword evidence="7 9" id="KW-0456">Lyase</keyword>
<evidence type="ECO:0000256" key="10">
    <source>
        <dbReference type="RuleBase" id="RU003662"/>
    </source>
</evidence>
<dbReference type="InterPro" id="IPR002028">
    <property type="entry name" value="Trp_synthase_suA"/>
</dbReference>
<dbReference type="PANTHER" id="PTHR43406">
    <property type="entry name" value="TRYPTOPHAN SYNTHASE, ALPHA CHAIN"/>
    <property type="match status" value="1"/>
</dbReference>
<dbReference type="InterPro" id="IPR011060">
    <property type="entry name" value="RibuloseP-bd_barrel"/>
</dbReference>
<comment type="pathway">
    <text evidence="2 9">Amino-acid biosynthesis; L-tryptophan biosynthesis; L-tryptophan from chorismate: step 5/5.</text>
</comment>
<gene>
    <name evidence="9" type="primary">trpA</name>
    <name evidence="11" type="ORF">C900_03305</name>
</gene>
<dbReference type="CDD" id="cd04724">
    <property type="entry name" value="Tryptophan_synthase_alpha"/>
    <property type="match status" value="1"/>
</dbReference>
<dbReference type="PANTHER" id="PTHR43406:SF1">
    <property type="entry name" value="TRYPTOPHAN SYNTHASE ALPHA CHAIN, CHLOROPLASTIC"/>
    <property type="match status" value="1"/>
</dbReference>
<dbReference type="PATRIC" id="fig|1237149.3.peg.3066"/>
<reference evidence="11 12" key="1">
    <citation type="submission" date="2012-12" db="EMBL/GenBank/DDBJ databases">
        <title>Genome assembly of Fulvivirga imtechensis AK7.</title>
        <authorList>
            <person name="Nupur N."/>
            <person name="Khatri I."/>
            <person name="Kumar R."/>
            <person name="Subramanian S."/>
            <person name="Pinnaka A."/>
        </authorList>
    </citation>
    <scope>NUCLEOTIDE SEQUENCE [LARGE SCALE GENOMIC DNA]</scope>
    <source>
        <strain evidence="11 12">AK7</strain>
    </source>
</reference>
<comment type="similarity">
    <text evidence="9 10">Belongs to the TrpA family.</text>
</comment>
<protein>
    <recommendedName>
        <fullName evidence="9">Tryptophan synthase alpha chain</fullName>
        <ecNumber evidence="9">4.2.1.20</ecNumber>
    </recommendedName>
</protein>
<evidence type="ECO:0000256" key="2">
    <source>
        <dbReference type="ARBA" id="ARBA00004733"/>
    </source>
</evidence>